<dbReference type="GO" id="GO:0003677">
    <property type="term" value="F:DNA binding"/>
    <property type="evidence" value="ECO:0007669"/>
    <property type="project" value="UniProtKB-UniRule"/>
</dbReference>
<evidence type="ECO:0000256" key="5">
    <source>
        <dbReference type="ARBA" id="ARBA00022932"/>
    </source>
</evidence>
<dbReference type="Gene3D" id="1.10.150.870">
    <property type="match status" value="1"/>
</dbReference>
<feature type="domain" description="Polymerase/histidinol phosphatase N-terminal" evidence="9">
    <location>
        <begin position="228"/>
        <end position="300"/>
    </location>
</feature>
<dbReference type="Gene3D" id="2.40.50.140">
    <property type="entry name" value="Nucleic acid-binding proteins"/>
    <property type="match status" value="1"/>
</dbReference>
<dbReference type="NCBIfam" id="NF001688">
    <property type="entry name" value="PRK00448.1"/>
    <property type="match status" value="1"/>
</dbReference>
<keyword evidence="8" id="KW-0175">Coiled coil</keyword>
<sequence>MIKIPQDILTTEELERISGMKEQDINIEIPRVYLEKESLTLVVGVKLNFVIPRIHEKRMRDRILKKVRQAKDVRFRYAYQASEAPAVKKASDKSKGSKKPNVSGGVLYGTYISGDPIPIEEIYGKVGERGQVVIRGELFSLDSRAIKNGKLLVTMEITDKERATCCKAFMKTEDFELLEENVSLGDWLKISGNVEFDTFENEVGIMARSINQSSKPERKDEHPGEKRVELHVHTKMSDNDGFNEIAELVDQAAAWGQKAVAITDHGVVQAFPDAANRAAKLRGKGKDIKIIYGMEGYLYPDEDAMLSDGTIDIKKNRTYHIILLAKNLTGLRNLYKMVSYSHVDYFYKKPRLPRSVLQQHREGIIVGSACEAGELYQAINRGASREELLQIADFYDYLEIQPLDNNQFMIDKGMVASRKELADNNLLILSLADELGKMTVATTDSHYPTKESAIYRNIIMSSMGFSETNANSLYLRTTDEMLAEFSYLGDRAEEVVITNTNRIADMCEVFEPVPPDKCPPKIEGAEEFLRDTCYENAKAMYGDPIPEVIQTRLDTELNAIINNGYAVMYVAAMRLVKKSNDDGYLVGSRGSVGSSFAATMAGITEVNPLEPHYICPKCKNLEWLAEEDEAKYDCGFDMPDKVCPKCGTPYEKNGFRIPFATFLGFSGNKEPDIDLNFAGEYQATAHKYVGVIFGEKNIFKAGTVATVADKTAYGYVKHYADESPKKLSKYDIDYLTKGCTGVKRTTGQHPGGIIVVPDDHEIYEFCPVQRPANKPVDIITTHFDYHKIDKNLLKLDILGHDVPQMIRHLQNMTGVDPMTIDVADKKVISLFTSTEALNIQNPDYKFVHGTYAIPEFGTNFTRQMLDDIQPTTISALVKISGFSHGTDVWTNNGQELLRDGKATIDELISCRDDIMNYLILKGIPNEEAFWIMEHVRKNKPLTEEELETMKSHGVPDWYIWSCETLKYMFPRAHAVAYVLMSIRMAWFKVYYPAEFYAAWLSSKIDDFDVLAARDGIQAVEREMKNLEQLGNQMTTKQKDHLTVYEVMYEMFSRGLQFRMPELGVSQPCDFIVEGGDVVVPYMAISGLGKAAAESLADAYDGTPFTSLDDVRQQTKLSQSNIDDLKAVGMFRGVPDTAQVSIFELF</sequence>
<dbReference type="GO" id="GO:0003887">
    <property type="term" value="F:DNA-directed DNA polymerase activity"/>
    <property type="evidence" value="ECO:0007669"/>
    <property type="project" value="UniProtKB-UniRule"/>
</dbReference>
<keyword evidence="2 7" id="KW-0548">Nucleotidyltransferase</keyword>
<dbReference type="GO" id="GO:0008408">
    <property type="term" value="F:3'-5' exonuclease activity"/>
    <property type="evidence" value="ECO:0007669"/>
    <property type="project" value="UniProtKB-UniRule"/>
</dbReference>
<dbReference type="Proteomes" id="UP000469424">
    <property type="component" value="Unassembled WGS sequence"/>
</dbReference>
<dbReference type="CDD" id="cd04484">
    <property type="entry name" value="polC_OBF"/>
    <property type="match status" value="1"/>
</dbReference>
<evidence type="ECO:0000256" key="6">
    <source>
        <dbReference type="ARBA" id="ARBA00049244"/>
    </source>
</evidence>
<dbReference type="InterPro" id="IPR004013">
    <property type="entry name" value="PHP_dom"/>
</dbReference>
<accession>A0A6N7XK30</accession>
<keyword evidence="7" id="KW-0963">Cytoplasm</keyword>
<comment type="function">
    <text evidence="7">Required for replicative DNA synthesis. This DNA polymerase also exhibits 3' to 5' exonuclease activity.</text>
</comment>
<dbReference type="Gene3D" id="3.30.1900.20">
    <property type="match status" value="2"/>
</dbReference>
<proteinExistence type="inferred from homology"/>
<comment type="similarity">
    <text evidence="7">Belongs to the DNA polymerase type-C family. PolC subfamily.</text>
</comment>
<keyword evidence="7" id="KW-0540">Nuclease</keyword>
<dbReference type="Gene3D" id="6.10.140.1510">
    <property type="match status" value="1"/>
</dbReference>
<comment type="catalytic activity">
    <reaction evidence="6 7">
        <text>DNA(n) + a 2'-deoxyribonucleoside 5'-triphosphate = DNA(n+1) + diphosphate</text>
        <dbReference type="Rhea" id="RHEA:22508"/>
        <dbReference type="Rhea" id="RHEA-COMP:17339"/>
        <dbReference type="Rhea" id="RHEA-COMP:17340"/>
        <dbReference type="ChEBI" id="CHEBI:33019"/>
        <dbReference type="ChEBI" id="CHEBI:61560"/>
        <dbReference type="ChEBI" id="CHEBI:173112"/>
        <dbReference type="EC" id="2.7.7.7"/>
    </reaction>
</comment>
<dbReference type="NCBIfam" id="TIGR01405">
    <property type="entry name" value="polC_Gram_pos"/>
    <property type="match status" value="1"/>
</dbReference>
<dbReference type="PANTHER" id="PTHR32294:SF5">
    <property type="entry name" value="DNA POLYMERASE III POLC-TYPE"/>
    <property type="match status" value="1"/>
</dbReference>
<dbReference type="HAMAP" id="MF_00356">
    <property type="entry name" value="DNApol_PolC"/>
    <property type="match status" value="1"/>
</dbReference>
<keyword evidence="4 7" id="KW-0269">Exonuclease</keyword>
<gene>
    <name evidence="7" type="primary">polC</name>
    <name evidence="10" type="ORF">FYJ65_01110</name>
</gene>
<dbReference type="InterPro" id="IPR006308">
    <property type="entry name" value="Pol_III_a_PolC-type_gram_pos"/>
</dbReference>
<comment type="subcellular location">
    <subcellularLocation>
        <location evidence="7">Cytoplasm</location>
    </subcellularLocation>
</comment>
<dbReference type="PANTHER" id="PTHR32294">
    <property type="entry name" value="DNA POLYMERASE III SUBUNIT ALPHA"/>
    <property type="match status" value="1"/>
</dbReference>
<dbReference type="RefSeq" id="WP_154553504.1">
    <property type="nucleotide sequence ID" value="NZ_VUNA01000001.1"/>
</dbReference>
<evidence type="ECO:0000256" key="2">
    <source>
        <dbReference type="ARBA" id="ARBA00022695"/>
    </source>
</evidence>
<protein>
    <recommendedName>
        <fullName evidence="7">DNA polymerase III PolC-type</fullName>
        <shortName evidence="7">PolIII</shortName>
        <ecNumber evidence="7">2.7.7.7</ecNumber>
    </recommendedName>
</protein>
<keyword evidence="5 7" id="KW-0239">DNA-directed DNA polymerase</keyword>
<keyword evidence="3 7" id="KW-0235">DNA replication</keyword>
<dbReference type="Pfam" id="PF07733">
    <property type="entry name" value="DNA_pol3_alpha"/>
    <property type="match status" value="2"/>
</dbReference>
<dbReference type="Pfam" id="PF17657">
    <property type="entry name" value="DNA_pol3_finger"/>
    <property type="match status" value="1"/>
</dbReference>
<evidence type="ECO:0000313" key="11">
    <source>
        <dbReference type="Proteomes" id="UP000469424"/>
    </source>
</evidence>
<dbReference type="Gene3D" id="3.20.20.140">
    <property type="entry name" value="Metal-dependent hydrolases"/>
    <property type="match status" value="1"/>
</dbReference>
<dbReference type="CDD" id="cd07435">
    <property type="entry name" value="PHP_PolIIIA_POLC"/>
    <property type="match status" value="1"/>
</dbReference>
<dbReference type="InterPro" id="IPR004805">
    <property type="entry name" value="DnaE2/DnaE/PolC"/>
</dbReference>
<keyword evidence="11" id="KW-1185">Reference proteome</keyword>
<dbReference type="Gene3D" id="1.10.150.700">
    <property type="entry name" value="PolC, middle finger domain"/>
    <property type="match status" value="1"/>
</dbReference>
<dbReference type="GO" id="GO:0006261">
    <property type="term" value="P:DNA-templated DNA replication"/>
    <property type="evidence" value="ECO:0007669"/>
    <property type="project" value="UniProtKB-UniRule"/>
</dbReference>
<organism evidence="10 11">
    <name type="scientific">Mogibacterium kristiansenii</name>
    <dbReference type="NCBI Taxonomy" id="2606708"/>
    <lineage>
        <taxon>Bacteria</taxon>
        <taxon>Bacillati</taxon>
        <taxon>Bacillota</taxon>
        <taxon>Clostridia</taxon>
        <taxon>Peptostreptococcales</taxon>
        <taxon>Anaerovoracaceae</taxon>
        <taxon>Mogibacterium</taxon>
    </lineage>
</organism>
<evidence type="ECO:0000256" key="8">
    <source>
        <dbReference type="SAM" id="Coils"/>
    </source>
</evidence>
<dbReference type="SMART" id="SM00481">
    <property type="entry name" value="POLIIIAc"/>
    <property type="match status" value="1"/>
</dbReference>
<dbReference type="AlphaFoldDB" id="A0A6N7XK30"/>
<dbReference type="InterPro" id="IPR029460">
    <property type="entry name" value="DNAPol_HHH"/>
</dbReference>
<name>A0A6N7XK30_9FIRM</name>
<dbReference type="InterPro" id="IPR040982">
    <property type="entry name" value="DNA_pol3_finger"/>
</dbReference>
<feature type="coiled-coil region" evidence="8">
    <location>
        <begin position="1009"/>
        <end position="1039"/>
    </location>
</feature>
<keyword evidence="1 7" id="KW-0808">Transferase</keyword>
<dbReference type="Pfam" id="PF14579">
    <property type="entry name" value="HHH_6"/>
    <property type="match status" value="1"/>
</dbReference>
<dbReference type="Pfam" id="PF02811">
    <property type="entry name" value="PHP"/>
    <property type="match status" value="1"/>
</dbReference>
<dbReference type="InterPro" id="IPR012340">
    <property type="entry name" value="NA-bd_OB-fold"/>
</dbReference>
<evidence type="ECO:0000313" key="10">
    <source>
        <dbReference type="EMBL" id="MST69951.1"/>
    </source>
</evidence>
<dbReference type="InterPro" id="IPR044923">
    <property type="entry name" value="PolC_middle_finger_sf"/>
</dbReference>
<dbReference type="EMBL" id="VUNA01000001">
    <property type="protein sequence ID" value="MST69951.1"/>
    <property type="molecule type" value="Genomic_DNA"/>
</dbReference>
<dbReference type="EC" id="2.7.7.7" evidence="7"/>
<evidence type="ECO:0000256" key="7">
    <source>
        <dbReference type="HAMAP-Rule" id="MF_00356"/>
    </source>
</evidence>
<dbReference type="InterPro" id="IPR016195">
    <property type="entry name" value="Pol/histidinol_Pase-like"/>
</dbReference>
<dbReference type="InterPro" id="IPR011708">
    <property type="entry name" value="DNA_pol3_alpha_NTPase_dom"/>
</dbReference>
<reference evidence="10 11" key="1">
    <citation type="submission" date="2019-08" db="EMBL/GenBank/DDBJ databases">
        <title>In-depth cultivation of the pig gut microbiome towards novel bacterial diversity and tailored functional studies.</title>
        <authorList>
            <person name="Wylensek D."/>
            <person name="Hitch T.C.A."/>
            <person name="Clavel T."/>
        </authorList>
    </citation>
    <scope>NUCLEOTIDE SEQUENCE [LARGE SCALE GENOMIC DNA]</scope>
    <source>
        <strain evidence="10 11">WCA-MUC-591-APC-4B</strain>
    </source>
</reference>
<evidence type="ECO:0000256" key="3">
    <source>
        <dbReference type="ARBA" id="ARBA00022705"/>
    </source>
</evidence>
<dbReference type="GO" id="GO:0005737">
    <property type="term" value="C:cytoplasm"/>
    <property type="evidence" value="ECO:0007669"/>
    <property type="project" value="UniProtKB-SubCell"/>
</dbReference>
<evidence type="ECO:0000256" key="4">
    <source>
        <dbReference type="ARBA" id="ARBA00022839"/>
    </source>
</evidence>
<evidence type="ECO:0000259" key="9">
    <source>
        <dbReference type="SMART" id="SM00481"/>
    </source>
</evidence>
<dbReference type="SUPFAM" id="SSF89550">
    <property type="entry name" value="PHP domain-like"/>
    <property type="match status" value="1"/>
</dbReference>
<dbReference type="InterPro" id="IPR003141">
    <property type="entry name" value="Pol/His_phosphatase_N"/>
</dbReference>
<evidence type="ECO:0000256" key="1">
    <source>
        <dbReference type="ARBA" id="ARBA00022679"/>
    </source>
</evidence>
<keyword evidence="7" id="KW-0378">Hydrolase</keyword>
<comment type="caution">
    <text evidence="10">The sequence shown here is derived from an EMBL/GenBank/DDBJ whole genome shotgun (WGS) entry which is preliminary data.</text>
</comment>